<dbReference type="Proteomes" id="UP000075809">
    <property type="component" value="Unassembled WGS sequence"/>
</dbReference>
<evidence type="ECO:0000256" key="1">
    <source>
        <dbReference type="SAM" id="Phobius"/>
    </source>
</evidence>
<keyword evidence="3" id="KW-1185">Reference proteome</keyword>
<gene>
    <name evidence="2" type="ORF">ALC60_02989</name>
</gene>
<keyword evidence="1" id="KW-0472">Membrane</keyword>
<accession>A0A151XCA0</accession>
<keyword evidence="1" id="KW-0812">Transmembrane</keyword>
<protein>
    <submittedName>
        <fullName evidence="2">Uncharacterized protein</fullName>
    </submittedName>
</protein>
<name>A0A151XCA0_9HYME</name>
<sequence length="117" mass="12429">MPPGNGNGSRSVPPGQWTFLFSVLLLLLLRLPLPASRPPSFVTPPGSTDALASDTNRYLFVGPSACLSTSCTSLSSSVQRFSNRTKDATLVPSSSKSSFLSSEISLVNELFDILHVS</sequence>
<proteinExistence type="predicted"/>
<dbReference type="EMBL" id="KQ982314">
    <property type="protein sequence ID" value="KYQ57940.1"/>
    <property type="molecule type" value="Genomic_DNA"/>
</dbReference>
<evidence type="ECO:0000313" key="3">
    <source>
        <dbReference type="Proteomes" id="UP000075809"/>
    </source>
</evidence>
<evidence type="ECO:0000313" key="2">
    <source>
        <dbReference type="EMBL" id="KYQ57940.1"/>
    </source>
</evidence>
<dbReference type="AlphaFoldDB" id="A0A151XCA0"/>
<feature type="transmembrane region" description="Helical" evidence="1">
    <location>
        <begin position="15"/>
        <end position="33"/>
    </location>
</feature>
<keyword evidence="1" id="KW-1133">Transmembrane helix</keyword>
<organism evidence="2 3">
    <name type="scientific">Mycetomoellerius zeteki</name>
    <dbReference type="NCBI Taxonomy" id="64791"/>
    <lineage>
        <taxon>Eukaryota</taxon>
        <taxon>Metazoa</taxon>
        <taxon>Ecdysozoa</taxon>
        <taxon>Arthropoda</taxon>
        <taxon>Hexapoda</taxon>
        <taxon>Insecta</taxon>
        <taxon>Pterygota</taxon>
        <taxon>Neoptera</taxon>
        <taxon>Endopterygota</taxon>
        <taxon>Hymenoptera</taxon>
        <taxon>Apocrita</taxon>
        <taxon>Aculeata</taxon>
        <taxon>Formicoidea</taxon>
        <taxon>Formicidae</taxon>
        <taxon>Myrmicinae</taxon>
        <taxon>Mycetomoellerius</taxon>
    </lineage>
</organism>
<reference evidence="2 3" key="1">
    <citation type="submission" date="2015-09" db="EMBL/GenBank/DDBJ databases">
        <title>Trachymyrmex zeteki WGS genome.</title>
        <authorList>
            <person name="Nygaard S."/>
            <person name="Hu H."/>
            <person name="Boomsma J."/>
            <person name="Zhang G."/>
        </authorList>
    </citation>
    <scope>NUCLEOTIDE SEQUENCE [LARGE SCALE GENOMIC DNA]</scope>
    <source>
        <strain evidence="2">Tzet28-1</strain>
        <tissue evidence="2">Whole body</tissue>
    </source>
</reference>